<feature type="region of interest" description="Disordered" evidence="1">
    <location>
        <begin position="54"/>
        <end position="88"/>
    </location>
</feature>
<name>A0AAW1KQD2_POPJA</name>
<gene>
    <name evidence="2" type="ORF">QE152_g19756</name>
</gene>
<dbReference type="AlphaFoldDB" id="A0AAW1KQD2"/>
<evidence type="ECO:0000313" key="2">
    <source>
        <dbReference type="EMBL" id="KAK9722244.1"/>
    </source>
</evidence>
<sequence>MAFFTLIFRMVSAITLNFCCQKDASTPATCANCGGDHPASYQGCPAHVAYKEARDKASADSRNRQRPKPNTRRVPARAFIPAPPPLGN</sequence>
<keyword evidence="3" id="KW-1185">Reference proteome</keyword>
<evidence type="ECO:0000313" key="3">
    <source>
        <dbReference type="Proteomes" id="UP001458880"/>
    </source>
</evidence>
<dbReference type="EMBL" id="JASPKY010000190">
    <property type="protein sequence ID" value="KAK9722244.1"/>
    <property type="molecule type" value="Genomic_DNA"/>
</dbReference>
<accession>A0AAW1KQD2</accession>
<feature type="compositionally biased region" description="Basic residues" evidence="1">
    <location>
        <begin position="64"/>
        <end position="75"/>
    </location>
</feature>
<feature type="compositionally biased region" description="Basic and acidic residues" evidence="1">
    <location>
        <begin position="54"/>
        <end position="63"/>
    </location>
</feature>
<evidence type="ECO:0000256" key="1">
    <source>
        <dbReference type="SAM" id="MobiDB-lite"/>
    </source>
</evidence>
<comment type="caution">
    <text evidence="2">The sequence shown here is derived from an EMBL/GenBank/DDBJ whole genome shotgun (WGS) entry which is preliminary data.</text>
</comment>
<organism evidence="2 3">
    <name type="scientific">Popillia japonica</name>
    <name type="common">Japanese beetle</name>
    <dbReference type="NCBI Taxonomy" id="7064"/>
    <lineage>
        <taxon>Eukaryota</taxon>
        <taxon>Metazoa</taxon>
        <taxon>Ecdysozoa</taxon>
        <taxon>Arthropoda</taxon>
        <taxon>Hexapoda</taxon>
        <taxon>Insecta</taxon>
        <taxon>Pterygota</taxon>
        <taxon>Neoptera</taxon>
        <taxon>Endopterygota</taxon>
        <taxon>Coleoptera</taxon>
        <taxon>Polyphaga</taxon>
        <taxon>Scarabaeiformia</taxon>
        <taxon>Scarabaeidae</taxon>
        <taxon>Rutelinae</taxon>
        <taxon>Popillia</taxon>
    </lineage>
</organism>
<proteinExistence type="predicted"/>
<protein>
    <recommendedName>
        <fullName evidence="4">Secreted protein</fullName>
    </recommendedName>
</protein>
<reference evidence="2 3" key="1">
    <citation type="journal article" date="2024" name="BMC Genomics">
        <title>De novo assembly and annotation of Popillia japonica's genome with initial clues to its potential as an invasive pest.</title>
        <authorList>
            <person name="Cucini C."/>
            <person name="Boschi S."/>
            <person name="Funari R."/>
            <person name="Cardaioli E."/>
            <person name="Iannotti N."/>
            <person name="Marturano G."/>
            <person name="Paoli F."/>
            <person name="Bruttini M."/>
            <person name="Carapelli A."/>
            <person name="Frati F."/>
            <person name="Nardi F."/>
        </authorList>
    </citation>
    <scope>NUCLEOTIDE SEQUENCE [LARGE SCALE GENOMIC DNA]</scope>
    <source>
        <strain evidence="2">DMR45628</strain>
    </source>
</reference>
<evidence type="ECO:0008006" key="4">
    <source>
        <dbReference type="Google" id="ProtNLM"/>
    </source>
</evidence>
<dbReference type="Proteomes" id="UP001458880">
    <property type="component" value="Unassembled WGS sequence"/>
</dbReference>